<comment type="subcellular location">
    <subcellularLocation>
        <location evidence="2">Cytoplasm</location>
    </subcellularLocation>
</comment>
<protein>
    <recommendedName>
        <fullName evidence="2">ATP-dependent dethiobiotin synthetase BioD</fullName>
        <ecNumber evidence="2">6.3.3.3</ecNumber>
    </recommendedName>
    <alternativeName>
        <fullName evidence="2">DTB synthetase</fullName>
        <shortName evidence="2">DTBS</shortName>
    </alternativeName>
    <alternativeName>
        <fullName evidence="2">Dethiobiotin synthase</fullName>
    </alternativeName>
</protein>
<comment type="pathway">
    <text evidence="2">Cofactor biosynthesis; biotin biosynthesis; biotin from 7,8-diaminononanoate: step 1/2.</text>
</comment>
<keyword evidence="2" id="KW-0547">Nucleotide-binding</keyword>
<feature type="binding site" evidence="2">
    <location>
        <begin position="114"/>
        <end position="117"/>
    </location>
    <ligand>
        <name>ATP</name>
        <dbReference type="ChEBI" id="CHEBI:30616"/>
    </ligand>
</feature>
<dbReference type="EC" id="6.3.3.3" evidence="2"/>
<feature type="binding site" evidence="2">
    <location>
        <begin position="174"/>
        <end position="175"/>
    </location>
    <ligand>
        <name>ATP</name>
        <dbReference type="ChEBI" id="CHEBI:30616"/>
    </ligand>
</feature>
<dbReference type="GO" id="GO:0000287">
    <property type="term" value="F:magnesium ion binding"/>
    <property type="evidence" value="ECO:0007669"/>
    <property type="project" value="UniProtKB-UniRule"/>
</dbReference>
<dbReference type="UniPathway" id="UPA00078">
    <property type="reaction ID" value="UER00161"/>
</dbReference>
<dbReference type="PANTHER" id="PTHR43210">
    <property type="entry name" value="DETHIOBIOTIN SYNTHETASE"/>
    <property type="match status" value="1"/>
</dbReference>
<evidence type="ECO:0000256" key="2">
    <source>
        <dbReference type="HAMAP-Rule" id="MF_00336"/>
    </source>
</evidence>
<dbReference type="RefSeq" id="WP_090208297.1">
    <property type="nucleotide sequence ID" value="NZ_FOFO01000023.1"/>
</dbReference>
<name>A0A1H9EY75_9GAMM</name>
<dbReference type="PANTHER" id="PTHR43210:SF5">
    <property type="entry name" value="DETHIOBIOTIN SYNTHETASE"/>
    <property type="match status" value="1"/>
</dbReference>
<dbReference type="STRING" id="867345.SAMN05421693_12341"/>
<feature type="active site" evidence="2">
    <location>
        <position position="38"/>
    </location>
</feature>
<feature type="binding site" evidence="2">
    <location>
        <position position="114"/>
    </location>
    <ligand>
        <name>Mg(2+)</name>
        <dbReference type="ChEBI" id="CHEBI:18420"/>
    </ligand>
</feature>
<dbReference type="GO" id="GO:0004141">
    <property type="term" value="F:dethiobiotin synthase activity"/>
    <property type="evidence" value="ECO:0007669"/>
    <property type="project" value="UniProtKB-UniRule"/>
</dbReference>
<reference evidence="3 4" key="1">
    <citation type="submission" date="2016-10" db="EMBL/GenBank/DDBJ databases">
        <authorList>
            <person name="de Groot N.N."/>
        </authorList>
    </citation>
    <scope>NUCLEOTIDE SEQUENCE [LARGE SCALE GENOMIC DNA]</scope>
    <source>
        <strain evidence="3 4">B7-7</strain>
    </source>
</reference>
<dbReference type="EMBL" id="FOFO01000023">
    <property type="protein sequence ID" value="SEQ30569.1"/>
    <property type="molecule type" value="Genomic_DNA"/>
</dbReference>
<comment type="subunit">
    <text evidence="2">Homodimer.</text>
</comment>
<dbReference type="PIRSF" id="PIRSF006755">
    <property type="entry name" value="DTB_synth"/>
    <property type="match status" value="1"/>
</dbReference>
<keyword evidence="2" id="KW-0460">Magnesium</keyword>
<evidence type="ECO:0000313" key="3">
    <source>
        <dbReference type="EMBL" id="SEQ30569.1"/>
    </source>
</evidence>
<dbReference type="NCBIfam" id="TIGR00347">
    <property type="entry name" value="bioD"/>
    <property type="match status" value="1"/>
</dbReference>
<keyword evidence="4" id="KW-1185">Reference proteome</keyword>
<sequence>MTVGVFVTGTDTGVGKTVVGCALVRALIRQGQRMTVRKPAESGCEERNGRLWPADGAALMAAAGGDLEQITPYRYRDALAPDRAARLTGQPLYLADLIQVCVSAVPPTDLLWVEGAGGFYSPLTEDGLNADLAQSLGLPVLLVAPDRLGVINHVLLTAEAIQRRRLTLALVVLNHCVDPAPIGMDNAADIARRLSVPVMGFPAIQDGTADDRADQIATMLSTVLGRGGRMVG</sequence>
<dbReference type="Pfam" id="PF13500">
    <property type="entry name" value="AAA_26"/>
    <property type="match status" value="1"/>
</dbReference>
<dbReference type="AlphaFoldDB" id="A0A1H9EY75"/>
<dbReference type="CDD" id="cd03109">
    <property type="entry name" value="DTBS"/>
    <property type="match status" value="1"/>
</dbReference>
<dbReference type="GO" id="GO:0009102">
    <property type="term" value="P:biotin biosynthetic process"/>
    <property type="evidence" value="ECO:0007669"/>
    <property type="project" value="UniProtKB-UniRule"/>
</dbReference>
<keyword evidence="2" id="KW-0479">Metal-binding</keyword>
<keyword evidence="2" id="KW-0436">Ligase</keyword>
<evidence type="ECO:0000256" key="1">
    <source>
        <dbReference type="ARBA" id="ARBA00022756"/>
    </source>
</evidence>
<dbReference type="Proteomes" id="UP000199496">
    <property type="component" value="Unassembled WGS sequence"/>
</dbReference>
<dbReference type="InterPro" id="IPR004472">
    <property type="entry name" value="DTB_synth_BioD"/>
</dbReference>
<feature type="binding site" evidence="2">
    <location>
        <begin position="202"/>
        <end position="204"/>
    </location>
    <ligand>
        <name>ATP</name>
        <dbReference type="ChEBI" id="CHEBI:30616"/>
    </ligand>
</feature>
<evidence type="ECO:0000313" key="4">
    <source>
        <dbReference type="Proteomes" id="UP000199496"/>
    </source>
</evidence>
<keyword evidence="1 2" id="KW-0093">Biotin biosynthesis</keyword>
<comment type="caution">
    <text evidence="2">Lacks conserved residue(s) required for the propagation of feature annotation.</text>
</comment>
<dbReference type="InterPro" id="IPR027417">
    <property type="entry name" value="P-loop_NTPase"/>
</dbReference>
<keyword evidence="2" id="KW-0963">Cytoplasm</keyword>
<comment type="cofactor">
    <cofactor evidence="2">
        <name>Mg(2+)</name>
        <dbReference type="ChEBI" id="CHEBI:18420"/>
    </cofactor>
</comment>
<dbReference type="Gene3D" id="3.40.50.300">
    <property type="entry name" value="P-loop containing nucleotide triphosphate hydrolases"/>
    <property type="match status" value="1"/>
</dbReference>
<organism evidence="3 4">
    <name type="scientific">Ectothiorhodospira magna</name>
    <dbReference type="NCBI Taxonomy" id="867345"/>
    <lineage>
        <taxon>Bacteria</taxon>
        <taxon>Pseudomonadati</taxon>
        <taxon>Pseudomonadota</taxon>
        <taxon>Gammaproteobacteria</taxon>
        <taxon>Chromatiales</taxon>
        <taxon>Ectothiorhodospiraceae</taxon>
        <taxon>Ectothiorhodospira</taxon>
    </lineage>
</organism>
<feature type="binding site" evidence="2">
    <location>
        <begin position="13"/>
        <end position="18"/>
    </location>
    <ligand>
        <name>ATP</name>
        <dbReference type="ChEBI" id="CHEBI:30616"/>
    </ligand>
</feature>
<feature type="binding site" evidence="2">
    <location>
        <position position="55"/>
    </location>
    <ligand>
        <name>ATP</name>
        <dbReference type="ChEBI" id="CHEBI:30616"/>
    </ligand>
</feature>
<comment type="similarity">
    <text evidence="2">Belongs to the dethiobiotin synthetase family.</text>
</comment>
<keyword evidence="2" id="KW-0067">ATP-binding</keyword>
<dbReference type="GO" id="GO:0005524">
    <property type="term" value="F:ATP binding"/>
    <property type="evidence" value="ECO:0007669"/>
    <property type="project" value="UniProtKB-UniRule"/>
</dbReference>
<feature type="binding site" evidence="2">
    <location>
        <position position="55"/>
    </location>
    <ligand>
        <name>Mg(2+)</name>
        <dbReference type="ChEBI" id="CHEBI:18420"/>
    </ligand>
</feature>
<feature type="binding site" evidence="2">
    <location>
        <position position="42"/>
    </location>
    <ligand>
        <name>substrate</name>
    </ligand>
</feature>
<dbReference type="GO" id="GO:0005829">
    <property type="term" value="C:cytosol"/>
    <property type="evidence" value="ECO:0007669"/>
    <property type="project" value="TreeGrafter"/>
</dbReference>
<dbReference type="OrthoDB" id="9802097at2"/>
<dbReference type="SUPFAM" id="SSF52540">
    <property type="entry name" value="P-loop containing nucleoside triphosphate hydrolases"/>
    <property type="match status" value="1"/>
</dbReference>
<comment type="catalytic activity">
    <reaction evidence="2">
        <text>(7R,8S)-7,8-diammoniononanoate + CO2 + ATP = (4R,5S)-dethiobiotin + ADP + phosphate + 3 H(+)</text>
        <dbReference type="Rhea" id="RHEA:15805"/>
        <dbReference type="ChEBI" id="CHEBI:15378"/>
        <dbReference type="ChEBI" id="CHEBI:16526"/>
        <dbReference type="ChEBI" id="CHEBI:30616"/>
        <dbReference type="ChEBI" id="CHEBI:43474"/>
        <dbReference type="ChEBI" id="CHEBI:149469"/>
        <dbReference type="ChEBI" id="CHEBI:149473"/>
        <dbReference type="ChEBI" id="CHEBI:456216"/>
        <dbReference type="EC" id="6.3.3.3"/>
    </reaction>
</comment>
<gene>
    <name evidence="2" type="primary">bioD</name>
    <name evidence="3" type="ORF">SAMN05421693_12341</name>
</gene>
<comment type="function">
    <text evidence="2">Catalyzes a mechanistically unusual reaction, the ATP-dependent insertion of CO2 between the N7 and N8 nitrogen atoms of 7,8-diaminopelargonic acid (DAPA, also called 7,8-diammoniononanoate) to form a ureido ring.</text>
</comment>
<proteinExistence type="inferred from homology"/>
<feature type="binding site" evidence="2">
    <location>
        <position position="17"/>
    </location>
    <ligand>
        <name>Mg(2+)</name>
        <dbReference type="ChEBI" id="CHEBI:18420"/>
    </ligand>
</feature>
<dbReference type="HAMAP" id="MF_00336">
    <property type="entry name" value="BioD"/>
    <property type="match status" value="1"/>
</dbReference>
<accession>A0A1H9EY75</accession>